<dbReference type="EMBL" id="FNLM01000034">
    <property type="protein sequence ID" value="SDU64822.1"/>
    <property type="molecule type" value="Genomic_DNA"/>
</dbReference>
<dbReference type="InterPro" id="IPR012337">
    <property type="entry name" value="RNaseH-like_sf"/>
</dbReference>
<organism evidence="1 2">
    <name type="scientific">Gordonia westfalica</name>
    <dbReference type="NCBI Taxonomy" id="158898"/>
    <lineage>
        <taxon>Bacteria</taxon>
        <taxon>Bacillati</taxon>
        <taxon>Actinomycetota</taxon>
        <taxon>Actinomycetes</taxon>
        <taxon>Mycobacteriales</taxon>
        <taxon>Gordoniaceae</taxon>
        <taxon>Gordonia</taxon>
    </lineage>
</organism>
<sequence length="194" mass="20886">MSIVGLDPSLTSTGIAVLALHPVGPTKVIAVAAVGRDGTAGEGYPQRARRIVAQTRRIISQIPADTELVVMEGPSYGSQYGAQMDRHALWMGVYSTIQGMGIPIAVVAPGTREKWATGSVPRGIDRKVRKARVLAAVREMFPGERICNDDEGDAVILAAMGAHHLGWPLPFETKERHTTGLQAIDWPTELRATR</sequence>
<gene>
    <name evidence="1" type="ORF">SAMN04488548_1342955</name>
</gene>
<proteinExistence type="predicted"/>
<dbReference type="SUPFAM" id="SSF53098">
    <property type="entry name" value="Ribonuclease H-like"/>
    <property type="match status" value="1"/>
</dbReference>
<dbReference type="GO" id="GO:0003676">
    <property type="term" value="F:nucleic acid binding"/>
    <property type="evidence" value="ECO:0007669"/>
    <property type="project" value="InterPro"/>
</dbReference>
<accession>A0A1H2K8B6</accession>
<dbReference type="OrthoDB" id="3359450at2"/>
<dbReference type="InterPro" id="IPR036397">
    <property type="entry name" value="RNaseH_sf"/>
</dbReference>
<dbReference type="Proteomes" id="UP000183180">
    <property type="component" value="Unassembled WGS sequence"/>
</dbReference>
<evidence type="ECO:0000313" key="1">
    <source>
        <dbReference type="EMBL" id="SDU64822.1"/>
    </source>
</evidence>
<name>A0A1H2K8B6_9ACTN</name>
<dbReference type="STRING" id="158898.SAMN04488548_1342955"/>
<dbReference type="AlphaFoldDB" id="A0A1H2K8B6"/>
<evidence type="ECO:0008006" key="3">
    <source>
        <dbReference type="Google" id="ProtNLM"/>
    </source>
</evidence>
<dbReference type="Gene3D" id="3.30.420.10">
    <property type="entry name" value="Ribonuclease H-like superfamily/Ribonuclease H"/>
    <property type="match status" value="1"/>
</dbReference>
<reference evidence="1 2" key="1">
    <citation type="submission" date="2016-10" db="EMBL/GenBank/DDBJ databases">
        <authorList>
            <person name="de Groot N.N."/>
        </authorList>
    </citation>
    <scope>NUCLEOTIDE SEQUENCE [LARGE SCALE GENOMIC DNA]</scope>
    <source>
        <strain evidence="1 2">DSM 44215</strain>
    </source>
</reference>
<evidence type="ECO:0000313" key="2">
    <source>
        <dbReference type="Proteomes" id="UP000183180"/>
    </source>
</evidence>
<protein>
    <recommendedName>
        <fullName evidence="3">RuvC-like resolvase</fullName>
    </recommendedName>
</protein>
<dbReference type="RefSeq" id="WP_074851559.1">
    <property type="nucleotide sequence ID" value="NZ_FNLM01000034.1"/>
</dbReference>